<comment type="caution">
    <text evidence="1">The sequence shown here is derived from an EMBL/GenBank/DDBJ whole genome shotgun (WGS) entry which is preliminary data.</text>
</comment>
<gene>
    <name evidence="1" type="ORF">TNCV_5045751</name>
</gene>
<dbReference type="AlphaFoldDB" id="A0A8X6WK00"/>
<evidence type="ECO:0000313" key="1">
    <source>
        <dbReference type="EMBL" id="GFY35201.1"/>
    </source>
</evidence>
<accession>A0A8X6WK00</accession>
<keyword evidence="2" id="KW-1185">Reference proteome</keyword>
<evidence type="ECO:0000313" key="2">
    <source>
        <dbReference type="Proteomes" id="UP000887159"/>
    </source>
</evidence>
<name>A0A8X6WK00_TRICX</name>
<protein>
    <submittedName>
        <fullName evidence="1">Uncharacterized protein</fullName>
    </submittedName>
</protein>
<reference evidence="1" key="1">
    <citation type="submission" date="2020-08" db="EMBL/GenBank/DDBJ databases">
        <title>Multicomponent nature underlies the extraordinary mechanical properties of spider dragline silk.</title>
        <authorList>
            <person name="Kono N."/>
            <person name="Nakamura H."/>
            <person name="Mori M."/>
            <person name="Yoshida Y."/>
            <person name="Ohtoshi R."/>
            <person name="Malay A.D."/>
            <person name="Moran D.A.P."/>
            <person name="Tomita M."/>
            <person name="Numata K."/>
            <person name="Arakawa K."/>
        </authorList>
    </citation>
    <scope>NUCLEOTIDE SEQUENCE</scope>
</reference>
<proteinExistence type="predicted"/>
<sequence length="112" mass="13111">MMSIQEKAQFGLRFQETKSPFNARRKLRHCYGRPDAKSIKRLDGMKYLKKQVKQQKQWRNVHHRIAGGRVLGGPKPDCRQAPTLYKIQLEAQNLTFQGSPNVLRYATEQKTR</sequence>
<dbReference type="EMBL" id="BMAU01021430">
    <property type="protein sequence ID" value="GFY35201.1"/>
    <property type="molecule type" value="Genomic_DNA"/>
</dbReference>
<organism evidence="1 2">
    <name type="scientific">Trichonephila clavipes</name>
    <name type="common">Golden silk orbweaver</name>
    <name type="synonym">Nephila clavipes</name>
    <dbReference type="NCBI Taxonomy" id="2585209"/>
    <lineage>
        <taxon>Eukaryota</taxon>
        <taxon>Metazoa</taxon>
        <taxon>Ecdysozoa</taxon>
        <taxon>Arthropoda</taxon>
        <taxon>Chelicerata</taxon>
        <taxon>Arachnida</taxon>
        <taxon>Araneae</taxon>
        <taxon>Araneomorphae</taxon>
        <taxon>Entelegynae</taxon>
        <taxon>Araneoidea</taxon>
        <taxon>Nephilidae</taxon>
        <taxon>Trichonephila</taxon>
    </lineage>
</organism>
<dbReference type="Proteomes" id="UP000887159">
    <property type="component" value="Unassembled WGS sequence"/>
</dbReference>